<protein>
    <recommendedName>
        <fullName evidence="4">SusD/RagB family nutrient-binding outer membrane lipoprotein</fullName>
    </recommendedName>
</protein>
<dbReference type="Proteomes" id="UP000598271">
    <property type="component" value="Unassembled WGS sequence"/>
</dbReference>
<dbReference type="Pfam" id="PF12771">
    <property type="entry name" value="SusD-like_2"/>
    <property type="match status" value="1"/>
</dbReference>
<accession>A0A8J3D752</accession>
<gene>
    <name evidence="2" type="ORF">GCM10007390_12380</name>
</gene>
<dbReference type="InterPro" id="IPR011990">
    <property type="entry name" value="TPR-like_helical_dom_sf"/>
</dbReference>
<keyword evidence="3" id="KW-1185">Reference proteome</keyword>
<dbReference type="EMBL" id="BMXF01000001">
    <property type="protein sequence ID" value="GHB60189.1"/>
    <property type="molecule type" value="Genomic_DNA"/>
</dbReference>
<evidence type="ECO:0000313" key="2">
    <source>
        <dbReference type="EMBL" id="GHB60189.1"/>
    </source>
</evidence>
<reference evidence="2 3" key="1">
    <citation type="journal article" date="2014" name="Int. J. Syst. Evol. Microbiol.">
        <title>Complete genome sequence of Corynebacterium casei LMG S-19264T (=DSM 44701T), isolated from a smear-ripened cheese.</title>
        <authorList>
            <consortium name="US DOE Joint Genome Institute (JGI-PGF)"/>
            <person name="Walter F."/>
            <person name="Albersmeier A."/>
            <person name="Kalinowski J."/>
            <person name="Ruckert C."/>
        </authorList>
    </citation>
    <scope>NUCLEOTIDE SEQUENCE [LARGE SCALE GENOMIC DNA]</scope>
    <source>
        <strain evidence="2 3">KCTC 12866</strain>
    </source>
</reference>
<organism evidence="2 3">
    <name type="scientific">Persicitalea jodogahamensis</name>
    <dbReference type="NCBI Taxonomy" id="402147"/>
    <lineage>
        <taxon>Bacteria</taxon>
        <taxon>Pseudomonadati</taxon>
        <taxon>Bacteroidota</taxon>
        <taxon>Cytophagia</taxon>
        <taxon>Cytophagales</taxon>
        <taxon>Spirosomataceae</taxon>
        <taxon>Persicitalea</taxon>
    </lineage>
</organism>
<evidence type="ECO:0008006" key="4">
    <source>
        <dbReference type="Google" id="ProtNLM"/>
    </source>
</evidence>
<evidence type="ECO:0000313" key="3">
    <source>
        <dbReference type="Proteomes" id="UP000598271"/>
    </source>
</evidence>
<dbReference type="RefSeq" id="WP_189563456.1">
    <property type="nucleotide sequence ID" value="NZ_BMXF01000001.1"/>
</dbReference>
<dbReference type="InterPro" id="IPR041662">
    <property type="entry name" value="SusD-like_2"/>
</dbReference>
<dbReference type="SUPFAM" id="SSF48452">
    <property type="entry name" value="TPR-like"/>
    <property type="match status" value="1"/>
</dbReference>
<comment type="caution">
    <text evidence="2">The sequence shown here is derived from an EMBL/GenBank/DDBJ whole genome shotgun (WGS) entry which is preliminary data.</text>
</comment>
<keyword evidence="1" id="KW-0732">Signal</keyword>
<feature type="signal peptide" evidence="1">
    <location>
        <begin position="1"/>
        <end position="22"/>
    </location>
</feature>
<name>A0A8J3D752_9BACT</name>
<evidence type="ECO:0000256" key="1">
    <source>
        <dbReference type="SAM" id="SignalP"/>
    </source>
</evidence>
<feature type="chain" id="PRO_5035254926" description="SusD/RagB family nutrient-binding outer membrane lipoprotein" evidence="1">
    <location>
        <begin position="23"/>
        <end position="505"/>
    </location>
</feature>
<dbReference type="AlphaFoldDB" id="A0A8J3D752"/>
<proteinExistence type="predicted"/>
<dbReference type="PROSITE" id="PS51257">
    <property type="entry name" value="PROKAR_LIPOPROTEIN"/>
    <property type="match status" value="1"/>
</dbReference>
<sequence length="505" mass="55348">MKKLLILSGITLCLFTTSCDQGFDELNTNPTAATTVNPAFLLNNAVINSSHVNTTLQYDMSIVQQTVTPNSGVLAGANFNQDNRDYTQQNWLRYFPEVIRYTKTAIDLASKDPARSNLVNMARIWQAHGFMVLTDTYGDIPYSEAGVGFIDGNTKPKYDAQEAIYKDIIKELTAASAALDASKPKENADILYQGDIAKWKKLGYSLLLRAGMRLTEVDLTLAQATVKAAFAGGVIEDNANNAVIRHNANYQNSLGSILNGTEANNYYLAAPFVNYLKSNDDPRLGSIAVRYVNAASGPQQIPANAVIDPKVQIGMPFGFDNGGIVAQAIKEGLTSFYAYSQIDKTRLAKQQAPMFLVTAGMNKLYLAEAAQRGWITGSAADYFSAGIRAHMEQMALYDERSAIPKAAIDAYIATHPLVAATALEQINTQYWVASFMNGPESFANWRRSSFPKLTPNPFPGKSIKGNFINRLTYPNSEISVNSENVQAAISRMGADDLDTKVWWDK</sequence>
<dbReference type="Gene3D" id="1.25.40.390">
    <property type="match status" value="1"/>
</dbReference>